<sequence>MSPTGRDAEAGVPSDTAPYASRRGRHCRAKSSVLPGAGLKVATSPALQSPLATARTESAMDDLLRFDYHDVRPGTRYVSLTGEADLTTADQLQQDLGRLLAPQWVTHLRLNLTALRFLDCAALSALLQVREKAHEHGQQVTITAVRGGPARVIALSGGARLLHRPLATPAV</sequence>
<comment type="caution">
    <text evidence="3">The sequence shown here is derived from an EMBL/GenBank/DDBJ whole genome shotgun (WGS) entry which is preliminary data.</text>
</comment>
<dbReference type="CDD" id="cd07043">
    <property type="entry name" value="STAS_anti-anti-sigma_factors"/>
    <property type="match status" value="1"/>
</dbReference>
<dbReference type="InterPro" id="IPR002645">
    <property type="entry name" value="STAS_dom"/>
</dbReference>
<proteinExistence type="predicted"/>
<evidence type="ECO:0000313" key="3">
    <source>
        <dbReference type="EMBL" id="TCB94410.1"/>
    </source>
</evidence>
<organism evidence="3 4">
    <name type="scientific">Micromonospora zingiberis</name>
    <dbReference type="NCBI Taxonomy" id="2053011"/>
    <lineage>
        <taxon>Bacteria</taxon>
        <taxon>Bacillati</taxon>
        <taxon>Actinomycetota</taxon>
        <taxon>Actinomycetes</taxon>
        <taxon>Micromonosporales</taxon>
        <taxon>Micromonosporaceae</taxon>
        <taxon>Micromonospora</taxon>
    </lineage>
</organism>
<accession>A0A4R0GBG5</accession>
<dbReference type="InterPro" id="IPR058548">
    <property type="entry name" value="MlaB-like_STAS"/>
</dbReference>
<keyword evidence="4" id="KW-1185">Reference proteome</keyword>
<evidence type="ECO:0000259" key="2">
    <source>
        <dbReference type="PROSITE" id="PS50801"/>
    </source>
</evidence>
<dbReference type="InterPro" id="IPR036513">
    <property type="entry name" value="STAS_dom_sf"/>
</dbReference>
<dbReference type="Proteomes" id="UP000292274">
    <property type="component" value="Unassembled WGS sequence"/>
</dbReference>
<dbReference type="OrthoDB" id="3404382at2"/>
<dbReference type="AlphaFoldDB" id="A0A4R0GBG5"/>
<gene>
    <name evidence="3" type="ORF">E0H26_21000</name>
</gene>
<dbReference type="EMBL" id="SJJR01000016">
    <property type="protein sequence ID" value="TCB94410.1"/>
    <property type="molecule type" value="Genomic_DNA"/>
</dbReference>
<dbReference type="SUPFAM" id="SSF52091">
    <property type="entry name" value="SpoIIaa-like"/>
    <property type="match status" value="1"/>
</dbReference>
<feature type="domain" description="STAS" evidence="2">
    <location>
        <begin position="73"/>
        <end position="171"/>
    </location>
</feature>
<name>A0A4R0GBG5_9ACTN</name>
<dbReference type="Gene3D" id="3.30.750.24">
    <property type="entry name" value="STAS domain"/>
    <property type="match status" value="1"/>
</dbReference>
<protein>
    <submittedName>
        <fullName evidence="3">Anti-sigma factor antagonist</fullName>
    </submittedName>
</protein>
<feature type="region of interest" description="Disordered" evidence="1">
    <location>
        <begin position="1"/>
        <end position="26"/>
    </location>
</feature>
<evidence type="ECO:0000313" key="4">
    <source>
        <dbReference type="Proteomes" id="UP000292274"/>
    </source>
</evidence>
<reference evidence="3 4" key="1">
    <citation type="submission" date="2019-02" db="EMBL/GenBank/DDBJ databases">
        <title>Jishengella sp. nov., isolated from a root of Zingiber montanum.</title>
        <authorList>
            <person name="Kuncharoen N."/>
            <person name="Kudo T."/>
            <person name="Masahiro Y."/>
            <person name="Ohkuma M."/>
            <person name="Tanasupawat S."/>
        </authorList>
    </citation>
    <scope>NUCLEOTIDE SEQUENCE [LARGE SCALE GENOMIC DNA]</scope>
    <source>
        <strain evidence="3 4">PLAI 1-1</strain>
    </source>
</reference>
<dbReference type="Pfam" id="PF13466">
    <property type="entry name" value="STAS_2"/>
    <property type="match status" value="1"/>
</dbReference>
<evidence type="ECO:0000256" key="1">
    <source>
        <dbReference type="SAM" id="MobiDB-lite"/>
    </source>
</evidence>
<dbReference type="PROSITE" id="PS50801">
    <property type="entry name" value="STAS"/>
    <property type="match status" value="1"/>
</dbReference>